<dbReference type="AlphaFoldDB" id="B3PEB9"/>
<evidence type="ECO:0000256" key="1">
    <source>
        <dbReference type="SAM" id="SignalP"/>
    </source>
</evidence>
<reference evidence="2 3" key="1">
    <citation type="journal article" date="2008" name="J. Bacteriol.">
        <title>Insights into plant cell wall degradation from the genome sequence of the soil bacterium Cellvibrio japonicus.</title>
        <authorList>
            <person name="Deboy R.T."/>
            <person name="Mongodin E.F."/>
            <person name="Fouts D.E."/>
            <person name="Tailford L.E."/>
            <person name="Khouri H."/>
            <person name="Emerson J.B."/>
            <person name="Mohamoud Y."/>
            <person name="Watkins K."/>
            <person name="Henrissat B."/>
            <person name="Gilbert H.J."/>
            <person name="Nelson K.E."/>
        </authorList>
    </citation>
    <scope>NUCLEOTIDE SEQUENCE [LARGE SCALE GENOMIC DNA]</scope>
    <source>
        <strain evidence="2 3">Ueda107</strain>
    </source>
</reference>
<sequence>MLKMYLPIKTTRQFSVLFTLTCLISLSLHAHAKPLRMVQGNNSIENYAKGLLKLALSKMSAQYDWQEAVPNTSEERIVQMLVDNQLDVVWYATTNALEEKLLPVRIPLYRGLLGYRVMMIKKGSQHKFEGVRNLEDLKRFSLGQGRFWADTSILETNGLNVVKVLKYEGLFYMLDGDRFDAYPRGVHEPWSEIQRYPDLALDVEQNLLLVYTNPFYFFVNKSNPELAKNIEQGLRIAIEDGSFNEYFINDPTIQDVLQKANLKNRIIIPLVNPTLPALTPVNDKSLWFDPYAD</sequence>
<gene>
    <name evidence="2" type="ordered locus">CJA_3221</name>
</gene>
<feature type="signal peptide" evidence="1">
    <location>
        <begin position="1"/>
        <end position="32"/>
    </location>
</feature>
<evidence type="ECO:0000313" key="2">
    <source>
        <dbReference type="EMBL" id="ACE84426.1"/>
    </source>
</evidence>
<dbReference type="STRING" id="498211.CJA_3221"/>
<dbReference type="HOGENOM" id="CLU_066015_1_0_6"/>
<dbReference type="eggNOG" id="COG0834">
    <property type="taxonomic scope" value="Bacteria"/>
</dbReference>
<dbReference type="Proteomes" id="UP000001036">
    <property type="component" value="Chromosome"/>
</dbReference>
<feature type="chain" id="PRO_5002796521" evidence="1">
    <location>
        <begin position="33"/>
        <end position="293"/>
    </location>
</feature>
<keyword evidence="3" id="KW-1185">Reference proteome</keyword>
<organism evidence="2 3">
    <name type="scientific">Cellvibrio japonicus (strain Ueda107)</name>
    <name type="common">Pseudomonas fluorescens subsp. cellulosa</name>
    <dbReference type="NCBI Taxonomy" id="498211"/>
    <lineage>
        <taxon>Bacteria</taxon>
        <taxon>Pseudomonadati</taxon>
        <taxon>Pseudomonadota</taxon>
        <taxon>Gammaproteobacteria</taxon>
        <taxon>Cellvibrionales</taxon>
        <taxon>Cellvibrionaceae</taxon>
        <taxon>Cellvibrio</taxon>
    </lineage>
</organism>
<accession>B3PEB9</accession>
<dbReference type="SUPFAM" id="SSF53850">
    <property type="entry name" value="Periplasmic binding protein-like II"/>
    <property type="match status" value="1"/>
</dbReference>
<dbReference type="EMBL" id="CP000934">
    <property type="protein sequence ID" value="ACE84426.1"/>
    <property type="molecule type" value="Genomic_DNA"/>
</dbReference>
<dbReference type="Gene3D" id="3.40.190.10">
    <property type="entry name" value="Periplasmic binding protein-like II"/>
    <property type="match status" value="2"/>
</dbReference>
<protein>
    <submittedName>
        <fullName evidence="2">Uncharacterized protein</fullName>
    </submittedName>
</protein>
<evidence type="ECO:0000313" key="3">
    <source>
        <dbReference type="Proteomes" id="UP000001036"/>
    </source>
</evidence>
<keyword evidence="1" id="KW-0732">Signal</keyword>
<proteinExistence type="predicted"/>
<dbReference type="KEGG" id="cja:CJA_3221"/>
<name>B3PEB9_CELJU</name>